<evidence type="ECO:0000313" key="2">
    <source>
        <dbReference type="Proteomes" id="UP000299102"/>
    </source>
</evidence>
<proteinExistence type="predicted"/>
<evidence type="ECO:0000313" key="1">
    <source>
        <dbReference type="EMBL" id="GBP69933.1"/>
    </source>
</evidence>
<gene>
    <name evidence="1" type="ORF">EVAR_83251_1</name>
</gene>
<dbReference type="Proteomes" id="UP000299102">
    <property type="component" value="Unassembled WGS sequence"/>
</dbReference>
<sequence length="133" mass="14962">MRGPTPSTGRQMTERAARAVLHQRVWAGQINPFHPNSCKTLKTSFYYIFPQMCPGTMRKAPTSPLRKYSQTSLPVSPLLWQPVSTTTVATDACQLLWREGQISCASPFLNKIGDKQGTREFRINNFSSVLCLK</sequence>
<accession>A0A4C1Y3J4</accession>
<name>A0A4C1Y3J4_EUMVA</name>
<protein>
    <submittedName>
        <fullName evidence="1">Uncharacterized protein</fullName>
    </submittedName>
</protein>
<dbReference type="AlphaFoldDB" id="A0A4C1Y3J4"/>
<comment type="caution">
    <text evidence="1">The sequence shown here is derived from an EMBL/GenBank/DDBJ whole genome shotgun (WGS) entry which is preliminary data.</text>
</comment>
<dbReference type="EMBL" id="BGZK01001056">
    <property type="protein sequence ID" value="GBP69933.1"/>
    <property type="molecule type" value="Genomic_DNA"/>
</dbReference>
<keyword evidence="2" id="KW-1185">Reference proteome</keyword>
<reference evidence="1 2" key="1">
    <citation type="journal article" date="2019" name="Commun. Biol.">
        <title>The bagworm genome reveals a unique fibroin gene that provides high tensile strength.</title>
        <authorList>
            <person name="Kono N."/>
            <person name="Nakamura H."/>
            <person name="Ohtoshi R."/>
            <person name="Tomita M."/>
            <person name="Numata K."/>
            <person name="Arakawa K."/>
        </authorList>
    </citation>
    <scope>NUCLEOTIDE SEQUENCE [LARGE SCALE GENOMIC DNA]</scope>
</reference>
<organism evidence="1 2">
    <name type="scientific">Eumeta variegata</name>
    <name type="common">Bagworm moth</name>
    <name type="synonym">Eumeta japonica</name>
    <dbReference type="NCBI Taxonomy" id="151549"/>
    <lineage>
        <taxon>Eukaryota</taxon>
        <taxon>Metazoa</taxon>
        <taxon>Ecdysozoa</taxon>
        <taxon>Arthropoda</taxon>
        <taxon>Hexapoda</taxon>
        <taxon>Insecta</taxon>
        <taxon>Pterygota</taxon>
        <taxon>Neoptera</taxon>
        <taxon>Endopterygota</taxon>
        <taxon>Lepidoptera</taxon>
        <taxon>Glossata</taxon>
        <taxon>Ditrysia</taxon>
        <taxon>Tineoidea</taxon>
        <taxon>Psychidae</taxon>
        <taxon>Oiketicinae</taxon>
        <taxon>Eumeta</taxon>
    </lineage>
</organism>